<reference evidence="1 2" key="1">
    <citation type="submission" date="2023-12" db="EMBL/GenBank/DDBJ databases">
        <title>Marinobacter qingdaonensis sp. nov., isolated from the intertidal sediment of Qingdao, PR China.</title>
        <authorList>
            <person name="Li Y."/>
        </authorList>
    </citation>
    <scope>NUCLEOTIDE SEQUENCE [LARGE SCALE GENOMIC DNA]</scope>
    <source>
        <strain evidence="1 2">ASW11-75</strain>
    </source>
</reference>
<protein>
    <submittedName>
        <fullName evidence="1">Uncharacterized protein</fullName>
    </submittedName>
</protein>
<dbReference type="EMBL" id="JAYDCJ010000003">
    <property type="protein sequence ID" value="MEA1080858.1"/>
    <property type="molecule type" value="Genomic_DNA"/>
</dbReference>
<sequence>MIVYMGSLNRVCDLSIVVEGLLDEGYSPENVVQEVIEFCARNGVLVYTFDVERMLEEVVGLGCG</sequence>
<evidence type="ECO:0000313" key="1">
    <source>
        <dbReference type="EMBL" id="MEA1080858.1"/>
    </source>
</evidence>
<organism evidence="1 2">
    <name type="scientific">Marinobacter qingdaonensis</name>
    <dbReference type="NCBI Taxonomy" id="3108486"/>
    <lineage>
        <taxon>Bacteria</taxon>
        <taxon>Pseudomonadati</taxon>
        <taxon>Pseudomonadota</taxon>
        <taxon>Gammaproteobacteria</taxon>
        <taxon>Pseudomonadales</taxon>
        <taxon>Marinobacteraceae</taxon>
        <taxon>Marinobacter</taxon>
    </lineage>
</organism>
<evidence type="ECO:0000313" key="2">
    <source>
        <dbReference type="Proteomes" id="UP001305746"/>
    </source>
</evidence>
<comment type="caution">
    <text evidence="1">The sequence shown here is derived from an EMBL/GenBank/DDBJ whole genome shotgun (WGS) entry which is preliminary data.</text>
</comment>
<proteinExistence type="predicted"/>
<accession>A0ABU5NYG3</accession>
<name>A0ABU5NYG3_9GAMM</name>
<dbReference type="RefSeq" id="WP_322855343.1">
    <property type="nucleotide sequence ID" value="NZ_JAYDCJ010000003.1"/>
</dbReference>
<gene>
    <name evidence="1" type="ORF">U5822_09260</name>
</gene>
<dbReference type="Proteomes" id="UP001305746">
    <property type="component" value="Unassembled WGS sequence"/>
</dbReference>
<keyword evidence="2" id="KW-1185">Reference proteome</keyword>